<accession>A0A1F8F5E2</accession>
<feature type="compositionally biased region" description="Basic and acidic residues" evidence="1">
    <location>
        <begin position="66"/>
        <end position="79"/>
    </location>
</feature>
<proteinExistence type="predicted"/>
<evidence type="ECO:0000256" key="1">
    <source>
        <dbReference type="SAM" id="MobiDB-lite"/>
    </source>
</evidence>
<organism evidence="2 3">
    <name type="scientific">Candidatus Yanofskybacteria bacterium RIFCSPHIGHO2_01_FULL_45_42</name>
    <dbReference type="NCBI Taxonomy" id="1802671"/>
    <lineage>
        <taxon>Bacteria</taxon>
        <taxon>Candidatus Yanofskyibacteriota</taxon>
    </lineage>
</organism>
<dbReference type="Proteomes" id="UP000178023">
    <property type="component" value="Unassembled WGS sequence"/>
</dbReference>
<reference evidence="2 3" key="1">
    <citation type="journal article" date="2016" name="Nat. Commun.">
        <title>Thousands of microbial genomes shed light on interconnected biogeochemical processes in an aquifer system.</title>
        <authorList>
            <person name="Anantharaman K."/>
            <person name="Brown C.T."/>
            <person name="Hug L.A."/>
            <person name="Sharon I."/>
            <person name="Castelle C.J."/>
            <person name="Probst A.J."/>
            <person name="Thomas B.C."/>
            <person name="Singh A."/>
            <person name="Wilkins M.J."/>
            <person name="Karaoz U."/>
            <person name="Brodie E.L."/>
            <person name="Williams K.H."/>
            <person name="Hubbard S.S."/>
            <person name="Banfield J.F."/>
        </authorList>
    </citation>
    <scope>NUCLEOTIDE SEQUENCE [LARGE SCALE GENOMIC DNA]</scope>
</reference>
<protein>
    <submittedName>
        <fullName evidence="2">Uncharacterized protein</fullName>
    </submittedName>
</protein>
<name>A0A1F8F5E2_9BACT</name>
<feature type="region of interest" description="Disordered" evidence="1">
    <location>
        <begin position="55"/>
        <end position="79"/>
    </location>
</feature>
<dbReference type="AlphaFoldDB" id="A0A1F8F5E2"/>
<comment type="caution">
    <text evidence="2">The sequence shown here is derived from an EMBL/GenBank/DDBJ whole genome shotgun (WGS) entry which is preliminary data.</text>
</comment>
<dbReference type="EMBL" id="MGJL01000017">
    <property type="protein sequence ID" value="OGN07878.1"/>
    <property type="molecule type" value="Genomic_DNA"/>
</dbReference>
<sequence length="79" mass="8816">MSIFKKIWAKLTSTDVETIQPSGNNLPLLMPNPETYFKPEEGEVAESAEKQIELEGKTGNATGNTGEKETEEYIKKLQN</sequence>
<evidence type="ECO:0000313" key="3">
    <source>
        <dbReference type="Proteomes" id="UP000178023"/>
    </source>
</evidence>
<evidence type="ECO:0000313" key="2">
    <source>
        <dbReference type="EMBL" id="OGN07878.1"/>
    </source>
</evidence>
<gene>
    <name evidence="2" type="ORF">A2750_00295</name>
</gene>